<sequence>MRNNILNNTFTTFALIAFILVGCNPNGTVAKTKPHTNSQTNTNKIDDTKKSIDITLRPQILNDSAQLAAKKGDDKSLEPKIDKKHVQNNLEEAKDVKSKEDNEKAALIAEIIKKVQTSIALINEYKNNIEDDDQYGMKLGVFNRFKNKENNELVNSAKNTIARRKFYSSLEWKKDTLKKFAITIKDLTDNLAITILLTGINYVQDYFEWLIYKINNKKNNLNTLKLQELKDIKNKLVKIEELRKKWRDTINNIITEYEADNDMQNNNQKLINHIHSKYGTIFKTEIPNIKVLTQDIKEILK</sequence>
<dbReference type="PROSITE" id="PS51257">
    <property type="entry name" value="PROKAR_LIPOPROTEIN"/>
    <property type="match status" value="1"/>
</dbReference>
<dbReference type="Proteomes" id="UP001317516">
    <property type="component" value="Plasmid p100"/>
</dbReference>
<keyword evidence="2" id="KW-0614">Plasmid</keyword>
<protein>
    <recommendedName>
        <fullName evidence="4">Antigen P35</fullName>
    </recommendedName>
</protein>
<organism evidence="2 3">
    <name type="scientific">Candidatus Borrelia fainii</name>
    <dbReference type="NCBI Taxonomy" id="2518322"/>
    <lineage>
        <taxon>Bacteria</taxon>
        <taxon>Pseudomonadati</taxon>
        <taxon>Spirochaetota</taxon>
        <taxon>Spirochaetia</taxon>
        <taxon>Spirochaetales</taxon>
        <taxon>Borreliaceae</taxon>
        <taxon>Borrelia</taxon>
    </lineage>
</organism>
<evidence type="ECO:0000313" key="3">
    <source>
        <dbReference type="Proteomes" id="UP001317516"/>
    </source>
</evidence>
<geneLocation type="plasmid" evidence="2 3">
    <name>p100</name>
</geneLocation>
<dbReference type="Gene3D" id="1.10.3160.10">
    <property type="entry name" value="Bbcrasp-1"/>
    <property type="match status" value="1"/>
</dbReference>
<dbReference type="EMBL" id="AP027071">
    <property type="protein sequence ID" value="BDU63325.1"/>
    <property type="molecule type" value="Genomic_DNA"/>
</dbReference>
<reference evidence="2 3" key="1">
    <citation type="submission" date="2022-11" db="EMBL/GenBank/DDBJ databases">
        <title>Genome sequence of clinical isolate of the human pathogenic Borrelia fainii.</title>
        <authorList>
            <person name="Itokawa K."/>
            <person name="Sato K."/>
            <person name="Qiu Y."/>
        </authorList>
    </citation>
    <scope>NUCLEOTIDE SEQUENCE [LARGE SCALE GENOMIC DNA]</scope>
    <source>
        <strain evidence="2 3">Qtaro</strain>
        <plasmid evidence="2 3">p100</plasmid>
    </source>
</reference>
<dbReference type="InterPro" id="IPR008421">
    <property type="entry name" value="Borrelia_lipoprotein_PFam54/60"/>
</dbReference>
<dbReference type="NCBIfam" id="NF033729">
    <property type="entry name" value="borfam54_2"/>
    <property type="match status" value="1"/>
</dbReference>
<name>A0ABM8DLC2_9SPIR</name>
<evidence type="ECO:0008006" key="4">
    <source>
        <dbReference type="Google" id="ProtNLM"/>
    </source>
</evidence>
<evidence type="ECO:0000256" key="1">
    <source>
        <dbReference type="SAM" id="Coils"/>
    </source>
</evidence>
<gene>
    <name evidence="2" type="ORF">BOFE_08650</name>
</gene>
<dbReference type="Pfam" id="PF05714">
    <property type="entry name" value="PFam54_60"/>
    <property type="match status" value="1"/>
</dbReference>
<feature type="coiled-coil region" evidence="1">
    <location>
        <begin position="83"/>
        <end position="110"/>
    </location>
</feature>
<keyword evidence="3" id="KW-1185">Reference proteome</keyword>
<proteinExistence type="predicted"/>
<evidence type="ECO:0000313" key="2">
    <source>
        <dbReference type="EMBL" id="BDU63325.1"/>
    </source>
</evidence>
<keyword evidence="1" id="KW-0175">Coiled coil</keyword>
<dbReference type="RefSeq" id="WP_281862149.1">
    <property type="nucleotide sequence ID" value="NZ_AP027071.1"/>
</dbReference>
<accession>A0ABM8DLC2</accession>